<evidence type="ECO:0000256" key="1">
    <source>
        <dbReference type="ARBA" id="ARBA00003893"/>
    </source>
</evidence>
<keyword evidence="7" id="KW-1185">Reference proteome</keyword>
<reference evidence="6" key="3">
    <citation type="submission" date="2025-09" db="UniProtKB">
        <authorList>
            <consortium name="Ensembl"/>
        </authorList>
    </citation>
    <scope>IDENTIFICATION</scope>
    <source>
        <strain evidence="6">Isolate ISIS603380</strain>
    </source>
</reference>
<protein>
    <recommendedName>
        <fullName evidence="3">Probable inactive allantoicase</fullName>
    </recommendedName>
    <alternativeName>
        <fullName evidence="4">Allantoate amidinohydrolase</fullName>
    </alternativeName>
</protein>
<organism evidence="6 7">
    <name type="scientific">Loxodonta africana</name>
    <name type="common">African elephant</name>
    <dbReference type="NCBI Taxonomy" id="9785"/>
    <lineage>
        <taxon>Eukaryota</taxon>
        <taxon>Metazoa</taxon>
        <taxon>Chordata</taxon>
        <taxon>Craniata</taxon>
        <taxon>Vertebrata</taxon>
        <taxon>Euteleostomi</taxon>
        <taxon>Mammalia</taxon>
        <taxon>Eutheria</taxon>
        <taxon>Afrotheria</taxon>
        <taxon>Proboscidea</taxon>
        <taxon>Elephantidae</taxon>
        <taxon>Loxodonta</taxon>
    </lineage>
</organism>
<dbReference type="GeneTree" id="ENSGT00390000001793"/>
<dbReference type="Proteomes" id="UP000007646">
    <property type="component" value="Unassembled WGS sequence"/>
</dbReference>
<feature type="domain" description="Allantoicase" evidence="5">
    <location>
        <begin position="28"/>
        <end position="203"/>
    </location>
</feature>
<dbReference type="Pfam" id="PF03561">
    <property type="entry name" value="Allantoicase"/>
    <property type="match status" value="2"/>
</dbReference>
<reference evidence="6 7" key="1">
    <citation type="submission" date="2009-06" db="EMBL/GenBank/DDBJ databases">
        <title>The Genome Sequence of Loxodonta africana (African elephant).</title>
        <authorList>
            <person name="Di Palma F."/>
            <person name="Heiman D."/>
            <person name="Young S."/>
            <person name="Johnson J."/>
            <person name="Lander E.S."/>
            <person name="Lindblad-Toh K."/>
        </authorList>
    </citation>
    <scope>NUCLEOTIDE SEQUENCE [LARGE SCALE GENOMIC DNA]</scope>
    <source>
        <strain evidence="6 7">Isolate ISIS603380</strain>
    </source>
</reference>
<evidence type="ECO:0000256" key="2">
    <source>
        <dbReference type="ARBA" id="ARBA00009242"/>
    </source>
</evidence>
<dbReference type="Gene3D" id="2.60.120.260">
    <property type="entry name" value="Galactose-binding domain-like"/>
    <property type="match status" value="2"/>
</dbReference>
<proteinExistence type="inferred from homology"/>
<dbReference type="SUPFAM" id="SSF49785">
    <property type="entry name" value="Galactose-binding domain-like"/>
    <property type="match status" value="2"/>
</dbReference>
<gene>
    <name evidence="6" type="primary">ALLC</name>
</gene>
<evidence type="ECO:0000259" key="5">
    <source>
        <dbReference type="Pfam" id="PF03561"/>
    </source>
</evidence>
<dbReference type="FunFam" id="2.60.120.260:FF:000085">
    <property type="entry name" value="probable allantoicase"/>
    <property type="match status" value="1"/>
</dbReference>
<dbReference type="InterPro" id="IPR005164">
    <property type="entry name" value="Allantoicase"/>
</dbReference>
<comment type="function">
    <text evidence="1">The function of this enzyme is unclear as allantoicase activity is not known to exist in mammals.</text>
</comment>
<dbReference type="NCBIfam" id="TIGR02961">
    <property type="entry name" value="allantoicase"/>
    <property type="match status" value="1"/>
</dbReference>
<accession>G3UAA4</accession>
<evidence type="ECO:0000256" key="4">
    <source>
        <dbReference type="ARBA" id="ARBA00031078"/>
    </source>
</evidence>
<dbReference type="HAMAP" id="MF_00813">
    <property type="entry name" value="Allantoicase"/>
    <property type="match status" value="1"/>
</dbReference>
<sequence length="414" mass="46683">MADYPKERKPAGFPDFIHLIDLASETVGGKILFATDDFFAPAENLIKSDAPSFKAHEYTEFGKWMDGWETRRKRIPGHDWCIIKLGIQGIIRGFDVDVSYFMGNYAPRMSIQAANLPEDKYKLQEFPERGIRMGAEATSEEFEAIAELKSENWNYLVPMAELKPGNPSSSHNYFPVHSQQKWTHIRLNIFPDGGIARLRVYGAGQRDWTATDPKEPLDLVTIAYGGLCVGFSNAYFGHPNNMIGVGSAKSMADGWETARRLDRPPVLENDENGILLVPGCEWAVFRLGHPGVITQIEVDTKHFKGNSPDRCKLDGCILTTQEEEDMIKQKWDLPDHKWKPLLPVTKLSPNQNHLFDSLTLELQDVITHARLTIAPDGGVSRLRLKGFPSSICLLRPREKPSMRFSVKTGFRANL</sequence>
<dbReference type="AlphaFoldDB" id="G3UAA4"/>
<dbReference type="GO" id="GO:0004037">
    <property type="term" value="F:allantoicase activity"/>
    <property type="evidence" value="ECO:0007669"/>
    <property type="project" value="InterPro"/>
</dbReference>
<dbReference type="OMA" id="MDDGWET"/>
<dbReference type="InterPro" id="IPR015908">
    <property type="entry name" value="Allantoicase_dom"/>
</dbReference>
<dbReference type="PIRSF" id="PIRSF016516">
    <property type="entry name" value="Allantoicase"/>
    <property type="match status" value="1"/>
</dbReference>
<reference evidence="6" key="2">
    <citation type="submission" date="2025-08" db="UniProtKB">
        <authorList>
            <consortium name="Ensembl"/>
        </authorList>
    </citation>
    <scope>IDENTIFICATION</scope>
    <source>
        <strain evidence="6">Isolate ISIS603380</strain>
    </source>
</reference>
<dbReference type="PANTHER" id="PTHR12045:SF3">
    <property type="entry name" value="INACTIVE ALLANTOICASE-RELATED"/>
    <property type="match status" value="1"/>
</dbReference>
<evidence type="ECO:0000313" key="7">
    <source>
        <dbReference type="Proteomes" id="UP000007646"/>
    </source>
</evidence>
<dbReference type="InParanoid" id="G3UAA4"/>
<dbReference type="eggNOG" id="KOG4145">
    <property type="taxonomic scope" value="Eukaryota"/>
</dbReference>
<dbReference type="FunFam" id="2.60.120.260:FF:000077">
    <property type="entry name" value="Probable allantoicase"/>
    <property type="match status" value="1"/>
</dbReference>
<dbReference type="STRING" id="9785.ENSLAFP00000024762"/>
<evidence type="ECO:0000256" key="3">
    <source>
        <dbReference type="ARBA" id="ARBA00029559"/>
    </source>
</evidence>
<dbReference type="InterPro" id="IPR008979">
    <property type="entry name" value="Galactose-bd-like_sf"/>
</dbReference>
<name>G3UAA4_LOXAF</name>
<dbReference type="GO" id="GO:0000256">
    <property type="term" value="P:allantoin catabolic process"/>
    <property type="evidence" value="ECO:0007669"/>
    <property type="project" value="InterPro"/>
</dbReference>
<dbReference type="PANTHER" id="PTHR12045">
    <property type="entry name" value="ALLANTOICASE"/>
    <property type="match status" value="1"/>
</dbReference>
<comment type="similarity">
    <text evidence="2">Belongs to the allantoicase family.</text>
</comment>
<evidence type="ECO:0000313" key="6">
    <source>
        <dbReference type="Ensembl" id="ENSLAFP00000024762.1"/>
    </source>
</evidence>
<feature type="domain" description="Allantoicase" evidence="5">
    <location>
        <begin position="225"/>
        <end position="387"/>
    </location>
</feature>
<dbReference type="Ensembl" id="ENSLAFT00000026043.1">
    <property type="protein sequence ID" value="ENSLAFP00000024762.1"/>
    <property type="gene ID" value="ENSLAFG00000013751.3"/>
</dbReference>